<evidence type="ECO:0000313" key="3">
    <source>
        <dbReference type="Proteomes" id="UP000002745"/>
    </source>
</evidence>
<dbReference type="PROSITE" id="PS51257">
    <property type="entry name" value="PROKAR_LIPOPROTEIN"/>
    <property type="match status" value="1"/>
</dbReference>
<protein>
    <recommendedName>
        <fullName evidence="1">DUF676 domain-containing protein</fullName>
    </recommendedName>
</protein>
<keyword evidence="3" id="KW-1185">Reference proteome</keyword>
<evidence type="ECO:0000259" key="1">
    <source>
        <dbReference type="Pfam" id="PF05057"/>
    </source>
</evidence>
<organism evidence="2 3">
    <name type="scientific">Hirschia baltica (strain ATCC 49814 / DSM 5838 / IFAM 1418)</name>
    <dbReference type="NCBI Taxonomy" id="582402"/>
    <lineage>
        <taxon>Bacteria</taxon>
        <taxon>Pseudomonadati</taxon>
        <taxon>Pseudomonadota</taxon>
        <taxon>Alphaproteobacteria</taxon>
        <taxon>Hyphomonadales</taxon>
        <taxon>Hyphomonadaceae</taxon>
        <taxon>Hirschia</taxon>
    </lineage>
</organism>
<dbReference type="PANTHER" id="PTHR37946">
    <property type="entry name" value="SLL1969 PROTEIN"/>
    <property type="match status" value="1"/>
</dbReference>
<dbReference type="RefSeq" id="WP_015827758.1">
    <property type="nucleotide sequence ID" value="NC_012982.1"/>
</dbReference>
<dbReference type="eggNOG" id="COG1075">
    <property type="taxonomic scope" value="Bacteria"/>
</dbReference>
<gene>
    <name evidence="2" type="ordered locus">Hbal_1924</name>
</gene>
<dbReference type="InterPro" id="IPR029058">
    <property type="entry name" value="AB_hydrolase_fold"/>
</dbReference>
<dbReference type="PANTHER" id="PTHR37946:SF1">
    <property type="entry name" value="SLL1969 PROTEIN"/>
    <property type="match status" value="1"/>
</dbReference>
<dbReference type="KEGG" id="hba:Hbal_1924"/>
<sequence>MNSRLGQLVFKLLFGSFFIATATGCTYLSNVSKQATYERIQKEAPSQRNLKFLLSNQTHFVYGRILDEENQHAGKTIAIAAFSSKFEENELVDKTFSTNISTHYGLNLPDGNFDIFAFTDSDQNGQVDQSEIIGQLNLTLSPNQQSENVVSEADIKLTGEYSVDWEISIDVPAATSNEESLFFPKGTIRSLDDPLFDRSNATLGMYEPGALLETSPTMFHALEEETYKIPVIFVHGIGGSPRDFVTIVEQLDRDRYKPWFFYYPSGADLNQLSKLFYDIFLSGKTVNSSLRPTIIVAHSMGGLVSRSALNRIKGRDSENKVELFITISSPLGGHPAAAKGEKHGLITLPSWRNLNPDSRFIEKLHAKPLPKGIDYNLIYTYKDKTDFENGKGNDGVVPLVNQLEPRAMAQADTQLAINNTHTGVLEDPQAIEHIINAINQVKGYLPESHWKYLMMDGYDVGSDEEYTPLERYSLNTYGPYMNALANKDIHHLNIPILKQFVDVTDGKIKARTPSETAWLKYIASRPN</sequence>
<dbReference type="InterPro" id="IPR007751">
    <property type="entry name" value="DUF676_lipase-like"/>
</dbReference>
<dbReference type="Proteomes" id="UP000002745">
    <property type="component" value="Chromosome"/>
</dbReference>
<dbReference type="SUPFAM" id="SSF53474">
    <property type="entry name" value="alpha/beta-Hydrolases"/>
    <property type="match status" value="1"/>
</dbReference>
<evidence type="ECO:0000313" key="2">
    <source>
        <dbReference type="EMBL" id="ACT59608.1"/>
    </source>
</evidence>
<dbReference type="InterPro" id="IPR018247">
    <property type="entry name" value="EF_Hand_1_Ca_BS"/>
</dbReference>
<accession>C6XKP1</accession>
<name>C6XKP1_HIRBI</name>
<reference evidence="3" key="1">
    <citation type="journal article" date="2011" name="J. Bacteriol.">
        <title>Genome sequences of eight morphologically diverse alphaproteobacteria.</title>
        <authorList>
            <consortium name="US DOE Joint Genome Institute"/>
            <person name="Brown P.J."/>
            <person name="Kysela D.T."/>
            <person name="Buechlein A."/>
            <person name="Hemmerich C."/>
            <person name="Brun Y.V."/>
        </authorList>
    </citation>
    <scope>NUCLEOTIDE SEQUENCE [LARGE SCALE GENOMIC DNA]</scope>
    <source>
        <strain evidence="3">ATCC 49814 / DSM 5838 / IFAM 1418</strain>
    </source>
</reference>
<dbReference type="HOGENOM" id="CLU_516565_0_0_5"/>
<dbReference type="PROSITE" id="PS00018">
    <property type="entry name" value="EF_HAND_1"/>
    <property type="match status" value="1"/>
</dbReference>
<dbReference type="AlphaFoldDB" id="C6XKP1"/>
<proteinExistence type="predicted"/>
<dbReference type="Pfam" id="PF05057">
    <property type="entry name" value="DUF676"/>
    <property type="match status" value="1"/>
</dbReference>
<dbReference type="OrthoDB" id="7594060at2"/>
<dbReference type="Gene3D" id="3.40.50.1820">
    <property type="entry name" value="alpha/beta hydrolase"/>
    <property type="match status" value="1"/>
</dbReference>
<dbReference type="EMBL" id="CP001678">
    <property type="protein sequence ID" value="ACT59608.1"/>
    <property type="molecule type" value="Genomic_DNA"/>
</dbReference>
<feature type="domain" description="DUF676" evidence="1">
    <location>
        <begin position="231"/>
        <end position="334"/>
    </location>
</feature>
<dbReference type="STRING" id="582402.Hbal_1924"/>